<dbReference type="OrthoDB" id="1704979at2"/>
<dbReference type="GO" id="GO:0005524">
    <property type="term" value="F:ATP binding"/>
    <property type="evidence" value="ECO:0007669"/>
    <property type="project" value="UniProtKB-UniRule"/>
</dbReference>
<dbReference type="PROSITE" id="PS50975">
    <property type="entry name" value="ATP_GRASP"/>
    <property type="match status" value="1"/>
</dbReference>
<evidence type="ECO:0000313" key="4">
    <source>
        <dbReference type="Proteomes" id="UP000448943"/>
    </source>
</evidence>
<feature type="domain" description="ATP-grasp" evidence="2">
    <location>
        <begin position="75"/>
        <end position="251"/>
    </location>
</feature>
<dbReference type="PANTHER" id="PTHR21621">
    <property type="entry name" value="RIBOSOMAL PROTEIN S6 MODIFICATION PROTEIN"/>
    <property type="match status" value="1"/>
</dbReference>
<sequence length="254" mass="29597">MKLVTFNPLRTIGIPNISYIKPLNMYKDIEKIKEADFLLFPEYWQVNSLVYGLKKKIFPSIESYHLGHNKIEMTRVLKAICPEQIPYTEILSNSDENRRYIMETFPLPFVAKEIKNSMGQGVFLIRNEQDLQKYAEKVDVLYIQEYIPNDRDLRICVIGNEVVTAYWRVVETGGFHHNVAQGGMVLYDNIPDETIQLVLDVSQKLGINHAGFDVIFDNEKPYILEFNILFGNQGIQKHKVSLEQKIFDFIMEKL</sequence>
<keyword evidence="1" id="KW-0067">ATP-binding</keyword>
<comment type="caution">
    <text evidence="3">The sequence shown here is derived from an EMBL/GenBank/DDBJ whole genome shotgun (WGS) entry which is preliminary data.</text>
</comment>
<dbReference type="GO" id="GO:0046872">
    <property type="term" value="F:metal ion binding"/>
    <property type="evidence" value="ECO:0007669"/>
    <property type="project" value="InterPro"/>
</dbReference>
<name>A0A6N9PZU3_9BACL</name>
<gene>
    <name evidence="3" type="ORF">ERL59_08610</name>
</gene>
<dbReference type="Gene3D" id="3.30.470.20">
    <property type="entry name" value="ATP-grasp fold, B domain"/>
    <property type="match status" value="1"/>
</dbReference>
<dbReference type="InterPro" id="IPR011761">
    <property type="entry name" value="ATP-grasp"/>
</dbReference>
<keyword evidence="1" id="KW-0547">Nucleotide-binding</keyword>
<dbReference type="InterPro" id="IPR013651">
    <property type="entry name" value="ATP-grasp_RimK-type"/>
</dbReference>
<evidence type="ECO:0000313" key="3">
    <source>
        <dbReference type="EMBL" id="NBI29019.1"/>
    </source>
</evidence>
<dbReference type="EMBL" id="SIJB01000020">
    <property type="protein sequence ID" value="NBI29019.1"/>
    <property type="molecule type" value="Genomic_DNA"/>
</dbReference>
<protein>
    <submittedName>
        <fullName evidence="3">ATP-grasp domain-containing protein</fullName>
    </submittedName>
</protein>
<evidence type="ECO:0000256" key="1">
    <source>
        <dbReference type="PROSITE-ProRule" id="PRU00409"/>
    </source>
</evidence>
<accession>A0A6N9PZU3</accession>
<dbReference type="Pfam" id="PF08443">
    <property type="entry name" value="RimK"/>
    <property type="match status" value="1"/>
</dbReference>
<dbReference type="Proteomes" id="UP000448943">
    <property type="component" value="Unassembled WGS sequence"/>
</dbReference>
<dbReference type="GO" id="GO:0016879">
    <property type="term" value="F:ligase activity, forming carbon-nitrogen bonds"/>
    <property type="evidence" value="ECO:0007669"/>
    <property type="project" value="TreeGrafter"/>
</dbReference>
<dbReference type="Gene3D" id="3.30.1490.20">
    <property type="entry name" value="ATP-grasp fold, A domain"/>
    <property type="match status" value="1"/>
</dbReference>
<reference evidence="3 4" key="1">
    <citation type="submission" date="2019-01" db="EMBL/GenBank/DDBJ databases">
        <title>Chengkuizengella sp. nov., isolated from deep-sea sediment of East Pacific Ocean.</title>
        <authorList>
            <person name="Yang J."/>
            <person name="Lai Q."/>
            <person name="Shao Z."/>
        </authorList>
    </citation>
    <scope>NUCLEOTIDE SEQUENCE [LARGE SCALE GENOMIC DNA]</scope>
    <source>
        <strain evidence="3 4">YPA3-1-1</strain>
    </source>
</reference>
<dbReference type="InterPro" id="IPR013815">
    <property type="entry name" value="ATP_grasp_subdomain_1"/>
</dbReference>
<dbReference type="SUPFAM" id="SSF56059">
    <property type="entry name" value="Glutathione synthetase ATP-binding domain-like"/>
    <property type="match status" value="1"/>
</dbReference>
<dbReference type="GO" id="GO:0005737">
    <property type="term" value="C:cytoplasm"/>
    <property type="evidence" value="ECO:0007669"/>
    <property type="project" value="TreeGrafter"/>
</dbReference>
<keyword evidence="4" id="KW-1185">Reference proteome</keyword>
<evidence type="ECO:0000259" key="2">
    <source>
        <dbReference type="PROSITE" id="PS50975"/>
    </source>
</evidence>
<proteinExistence type="predicted"/>
<dbReference type="AlphaFoldDB" id="A0A6N9PZU3"/>
<organism evidence="3 4">
    <name type="scientific">Chengkuizengella marina</name>
    <dbReference type="NCBI Taxonomy" id="2507566"/>
    <lineage>
        <taxon>Bacteria</taxon>
        <taxon>Bacillati</taxon>
        <taxon>Bacillota</taxon>
        <taxon>Bacilli</taxon>
        <taxon>Bacillales</taxon>
        <taxon>Paenibacillaceae</taxon>
        <taxon>Chengkuizengella</taxon>
    </lineage>
</organism>
<dbReference type="RefSeq" id="WP_160645818.1">
    <property type="nucleotide sequence ID" value="NZ_SIJB01000020.1"/>
</dbReference>
<dbReference type="PANTHER" id="PTHR21621:SF0">
    <property type="entry name" value="BETA-CITRYLGLUTAMATE SYNTHASE B-RELATED"/>
    <property type="match status" value="1"/>
</dbReference>